<accession>A0A068NUP6</accession>
<dbReference type="STRING" id="661478.OP10G_3122"/>
<proteinExistence type="predicted"/>
<protein>
    <submittedName>
        <fullName evidence="1">Uncharacterized protein</fullName>
    </submittedName>
</protein>
<dbReference type="OrthoDB" id="3380198at2"/>
<dbReference type="eggNOG" id="ENOG5033JY9">
    <property type="taxonomic scope" value="Bacteria"/>
</dbReference>
<keyword evidence="2" id="KW-1185">Reference proteome</keyword>
<evidence type="ECO:0000313" key="1">
    <source>
        <dbReference type="EMBL" id="AIE86490.1"/>
    </source>
</evidence>
<dbReference type="Proteomes" id="UP000027982">
    <property type="component" value="Chromosome"/>
</dbReference>
<dbReference type="HOGENOM" id="CLU_146612_0_0_0"/>
<dbReference type="RefSeq" id="WP_025229549.1">
    <property type="nucleotide sequence ID" value="NZ_CP007139.1"/>
</dbReference>
<dbReference type="AlphaFoldDB" id="A0A068NUP6"/>
<reference evidence="1 2" key="1">
    <citation type="journal article" date="2014" name="PLoS ONE">
        <title>The first complete genome sequence of the class fimbriimonadia in the phylum armatimonadetes.</title>
        <authorList>
            <person name="Hu Z.Y."/>
            <person name="Wang Y.Z."/>
            <person name="Im W.T."/>
            <person name="Wang S.Y."/>
            <person name="Zhao G.P."/>
            <person name="Zheng H.J."/>
            <person name="Quan Z.X."/>
        </authorList>
    </citation>
    <scope>NUCLEOTIDE SEQUENCE [LARGE SCALE GENOMIC DNA]</scope>
    <source>
        <strain evidence="1">Gsoil 348</strain>
    </source>
</reference>
<dbReference type="KEGG" id="fgi:OP10G_3122"/>
<dbReference type="EMBL" id="CP007139">
    <property type="protein sequence ID" value="AIE86490.1"/>
    <property type="molecule type" value="Genomic_DNA"/>
</dbReference>
<name>A0A068NUP6_FIMGI</name>
<organism evidence="1 2">
    <name type="scientific">Fimbriimonas ginsengisoli Gsoil 348</name>
    <dbReference type="NCBI Taxonomy" id="661478"/>
    <lineage>
        <taxon>Bacteria</taxon>
        <taxon>Bacillati</taxon>
        <taxon>Armatimonadota</taxon>
        <taxon>Fimbriimonadia</taxon>
        <taxon>Fimbriimonadales</taxon>
        <taxon>Fimbriimonadaceae</taxon>
        <taxon>Fimbriimonas</taxon>
    </lineage>
</organism>
<sequence length="145" mass="14949">MREWNTRLSVSFTVDGGSPTLISPIDSFSPSFALNAEPLHSIEATHIGVIYSPDSMTFSLTVKALGDVAGQLTALAMNGTPFDIILQESTGDDWSFHSILMSSCVITSAAPTNASISGAPSATFSGFALKSTSDGKAASSTASVP</sequence>
<gene>
    <name evidence="1" type="ORF">OP10G_3122</name>
</gene>
<evidence type="ECO:0000313" key="2">
    <source>
        <dbReference type="Proteomes" id="UP000027982"/>
    </source>
</evidence>